<dbReference type="PANTHER" id="PTHR24363">
    <property type="entry name" value="SERINE/THREONINE PROTEIN KINASE"/>
    <property type="match status" value="1"/>
</dbReference>
<feature type="transmembrane region" description="Helical" evidence="9">
    <location>
        <begin position="49"/>
        <end position="68"/>
    </location>
</feature>
<evidence type="ECO:0000256" key="3">
    <source>
        <dbReference type="ARBA" id="ARBA00022679"/>
    </source>
</evidence>
<gene>
    <name evidence="11" type="ORF">J0M35_18250</name>
</gene>
<dbReference type="InterPro" id="IPR011009">
    <property type="entry name" value="Kinase-like_dom_sf"/>
</dbReference>
<dbReference type="PROSITE" id="PS00109">
    <property type="entry name" value="PROTEIN_KINASE_TYR"/>
    <property type="match status" value="1"/>
</dbReference>
<dbReference type="GO" id="GO:0004674">
    <property type="term" value="F:protein serine/threonine kinase activity"/>
    <property type="evidence" value="ECO:0007669"/>
    <property type="project" value="UniProtKB-KW"/>
</dbReference>
<evidence type="ECO:0000256" key="7">
    <source>
        <dbReference type="ARBA" id="ARBA00047899"/>
    </source>
</evidence>
<keyword evidence="2 11" id="KW-0723">Serine/threonine-protein kinase</keyword>
<dbReference type="PANTHER" id="PTHR24363:SF0">
    <property type="entry name" value="SERINE_THREONINE KINASE LIKE DOMAIN CONTAINING 1"/>
    <property type="match status" value="1"/>
</dbReference>
<keyword evidence="5 11" id="KW-0418">Kinase</keyword>
<organism evidence="11 12">
    <name type="scientific">Candidatus Obscuribacter phosphatis</name>
    <dbReference type="NCBI Taxonomy" id="1906157"/>
    <lineage>
        <taxon>Bacteria</taxon>
        <taxon>Bacillati</taxon>
        <taxon>Candidatus Melainabacteria</taxon>
        <taxon>Candidatus Obscuribacterales</taxon>
        <taxon>Candidatus Obscuribacteraceae</taxon>
        <taxon>Candidatus Obscuribacter</taxon>
    </lineage>
</organism>
<dbReference type="CDD" id="cd14014">
    <property type="entry name" value="STKc_PknB_like"/>
    <property type="match status" value="1"/>
</dbReference>
<dbReference type="SUPFAM" id="SSF56112">
    <property type="entry name" value="Protein kinase-like (PK-like)"/>
    <property type="match status" value="1"/>
</dbReference>
<dbReference type="EMBL" id="JAFLCK010000036">
    <property type="protein sequence ID" value="MBN8662318.1"/>
    <property type="molecule type" value="Genomic_DNA"/>
</dbReference>
<dbReference type="Gene3D" id="1.10.510.10">
    <property type="entry name" value="Transferase(Phosphotransferase) domain 1"/>
    <property type="match status" value="1"/>
</dbReference>
<comment type="catalytic activity">
    <reaction evidence="8">
        <text>L-seryl-[protein] + ATP = O-phospho-L-seryl-[protein] + ADP + H(+)</text>
        <dbReference type="Rhea" id="RHEA:17989"/>
        <dbReference type="Rhea" id="RHEA-COMP:9863"/>
        <dbReference type="Rhea" id="RHEA-COMP:11604"/>
        <dbReference type="ChEBI" id="CHEBI:15378"/>
        <dbReference type="ChEBI" id="CHEBI:29999"/>
        <dbReference type="ChEBI" id="CHEBI:30616"/>
        <dbReference type="ChEBI" id="CHEBI:83421"/>
        <dbReference type="ChEBI" id="CHEBI:456216"/>
        <dbReference type="EC" id="2.7.11.1"/>
    </reaction>
</comment>
<evidence type="ECO:0000256" key="6">
    <source>
        <dbReference type="ARBA" id="ARBA00022840"/>
    </source>
</evidence>
<keyword evidence="3" id="KW-0808">Transferase</keyword>
<reference evidence="11" key="1">
    <citation type="submission" date="2021-02" db="EMBL/GenBank/DDBJ databases">
        <title>Genome-Resolved Metagenomics of a Microbial Community Performing Photosynthetic Biological Nutrient Removal.</title>
        <authorList>
            <person name="Mcdaniel E.A."/>
        </authorList>
    </citation>
    <scope>NUCLEOTIDE SEQUENCE</scope>
    <source>
        <strain evidence="11">UWPOB_OBS1</strain>
    </source>
</reference>
<keyword evidence="9" id="KW-1133">Transmembrane helix</keyword>
<dbReference type="PROSITE" id="PS50011">
    <property type="entry name" value="PROTEIN_KINASE_DOM"/>
    <property type="match status" value="1"/>
</dbReference>
<dbReference type="InterPro" id="IPR008266">
    <property type="entry name" value="Tyr_kinase_AS"/>
</dbReference>
<evidence type="ECO:0000256" key="8">
    <source>
        <dbReference type="ARBA" id="ARBA00048679"/>
    </source>
</evidence>
<evidence type="ECO:0000256" key="2">
    <source>
        <dbReference type="ARBA" id="ARBA00022527"/>
    </source>
</evidence>
<dbReference type="Pfam" id="PF00069">
    <property type="entry name" value="Pkinase"/>
    <property type="match status" value="1"/>
</dbReference>
<dbReference type="EC" id="2.7.11.1" evidence="1"/>
<dbReference type="Gene3D" id="3.30.200.20">
    <property type="entry name" value="Phosphorylase Kinase, domain 1"/>
    <property type="match status" value="1"/>
</dbReference>
<keyword evidence="4" id="KW-0547">Nucleotide-binding</keyword>
<comment type="catalytic activity">
    <reaction evidence="7">
        <text>L-threonyl-[protein] + ATP = O-phospho-L-threonyl-[protein] + ADP + H(+)</text>
        <dbReference type="Rhea" id="RHEA:46608"/>
        <dbReference type="Rhea" id="RHEA-COMP:11060"/>
        <dbReference type="Rhea" id="RHEA-COMP:11605"/>
        <dbReference type="ChEBI" id="CHEBI:15378"/>
        <dbReference type="ChEBI" id="CHEBI:30013"/>
        <dbReference type="ChEBI" id="CHEBI:30616"/>
        <dbReference type="ChEBI" id="CHEBI:61977"/>
        <dbReference type="ChEBI" id="CHEBI:456216"/>
        <dbReference type="EC" id="2.7.11.1"/>
    </reaction>
</comment>
<dbReference type="AlphaFoldDB" id="A0A8J7PI29"/>
<evidence type="ECO:0000256" key="4">
    <source>
        <dbReference type="ARBA" id="ARBA00022741"/>
    </source>
</evidence>
<feature type="transmembrane region" description="Helical" evidence="9">
    <location>
        <begin position="74"/>
        <end position="98"/>
    </location>
</feature>
<dbReference type="InterPro" id="IPR000719">
    <property type="entry name" value="Prot_kinase_dom"/>
</dbReference>
<keyword evidence="6" id="KW-0067">ATP-binding</keyword>
<protein>
    <recommendedName>
        <fullName evidence="1">non-specific serine/threonine protein kinase</fullName>
        <ecNumber evidence="1">2.7.11.1</ecNumber>
    </recommendedName>
</protein>
<proteinExistence type="predicted"/>
<accession>A0A8J7PI29</accession>
<dbReference type="Proteomes" id="UP000664277">
    <property type="component" value="Unassembled WGS sequence"/>
</dbReference>
<dbReference type="GO" id="GO:0005524">
    <property type="term" value="F:ATP binding"/>
    <property type="evidence" value="ECO:0007669"/>
    <property type="project" value="UniProtKB-KW"/>
</dbReference>
<name>A0A8J7PI29_9BACT</name>
<evidence type="ECO:0000256" key="9">
    <source>
        <dbReference type="SAM" id="Phobius"/>
    </source>
</evidence>
<evidence type="ECO:0000256" key="5">
    <source>
        <dbReference type="ARBA" id="ARBA00022777"/>
    </source>
</evidence>
<evidence type="ECO:0000259" key="10">
    <source>
        <dbReference type="PROSITE" id="PS50011"/>
    </source>
</evidence>
<evidence type="ECO:0000256" key="1">
    <source>
        <dbReference type="ARBA" id="ARBA00012513"/>
    </source>
</evidence>
<keyword evidence="9" id="KW-0472">Membrane</keyword>
<evidence type="ECO:0000313" key="12">
    <source>
        <dbReference type="Proteomes" id="UP000664277"/>
    </source>
</evidence>
<evidence type="ECO:0000313" key="11">
    <source>
        <dbReference type="EMBL" id="MBN8662318.1"/>
    </source>
</evidence>
<comment type="caution">
    <text evidence="11">The sequence shown here is derived from an EMBL/GenBank/DDBJ whole genome shotgun (WGS) entry which is preliminary data.</text>
</comment>
<feature type="domain" description="Protein kinase" evidence="10">
    <location>
        <begin position="309"/>
        <end position="557"/>
    </location>
</feature>
<sequence length="557" mass="62195">MESDVMMSSDGFEDNSEHLLIPSEQDFVVSKWVLGEKQRALGVKSRTPIRLAFAALTLGLTVIGFILISSYAMAYSFLSVFAIFAAPCVLFSMVWFFWELRLHGTAYDFPTNLVSLATGLKFSWRFETSRDSQLFHWSGFQSVHFLSKADLLSENAIVSVGKRSLNITSANLSSPGGYGDSYTELLRGGHLRLRYDLTGISLRHRISLLNDLKGLSVAKDLHLFDLLRSSFVEFDVPLDSFTLESDRERFIATLDVLLPERCKDTSFQTIIARNGVASYTRFWLDNMNSLKRSREEELPAGTLLNQGEYEIVGRVATGGQAKIYEALSRTGSVILKEFVLPVNAGMEVRQRSFAAVKREAELLSALDHPMIVKLLGNFVEDHRAYLVLEMVKGESLKRHVERTGPLSSDSIISIAGEVLTLLSYLHGLSPPLVHRDISPDNLMYYGDKDIKLIDFNVAREMESGATRTVVGKHNYMAPEQFKGRANPQSDLYSLGATLYFLKTAKEPLALCQSKLPADCLNEPKDISLDLLIRALTELDLEKRAPDSAGALQIIQEV</sequence>
<keyword evidence="9" id="KW-0812">Transmembrane</keyword>